<protein>
    <submittedName>
        <fullName evidence="3">ATP-binding protein</fullName>
    </submittedName>
</protein>
<feature type="region of interest" description="Disordered" evidence="1">
    <location>
        <begin position="1"/>
        <end position="20"/>
    </location>
</feature>
<dbReference type="Pfam" id="PF13401">
    <property type="entry name" value="AAA_22"/>
    <property type="match status" value="1"/>
</dbReference>
<reference evidence="5" key="1">
    <citation type="submission" date="2018-09" db="EMBL/GenBank/DDBJ databases">
        <authorList>
            <person name="Zhu H."/>
        </authorList>
    </citation>
    <scope>NUCLEOTIDE SEQUENCE [LARGE SCALE GENOMIC DNA]</scope>
    <source>
        <strain evidence="5">K1S02-23</strain>
    </source>
</reference>
<dbReference type="InterPro" id="IPR027417">
    <property type="entry name" value="P-loop_NTPase"/>
</dbReference>
<gene>
    <name evidence="3" type="ORF">D3878_00090</name>
    <name evidence="4" type="ORF">D3878_04675</name>
</gene>
<dbReference type="EMBL" id="QYUQ01000002">
    <property type="protein sequence ID" value="RJG00164.1"/>
    <property type="molecule type" value="Genomic_DNA"/>
</dbReference>
<dbReference type="GO" id="GO:0016887">
    <property type="term" value="F:ATP hydrolysis activity"/>
    <property type="evidence" value="ECO:0007669"/>
    <property type="project" value="InterPro"/>
</dbReference>
<comment type="caution">
    <text evidence="3">The sequence shown here is derived from an EMBL/GenBank/DDBJ whole genome shotgun (WGS) entry which is preliminary data.</text>
</comment>
<dbReference type="SUPFAM" id="SSF52540">
    <property type="entry name" value="P-loop containing nucleoside triphosphate hydrolases"/>
    <property type="match status" value="1"/>
</dbReference>
<evidence type="ECO:0000313" key="3">
    <source>
        <dbReference type="EMBL" id="RJG00164.1"/>
    </source>
</evidence>
<dbReference type="GO" id="GO:0005524">
    <property type="term" value="F:ATP binding"/>
    <property type="evidence" value="ECO:0007669"/>
    <property type="project" value="UniProtKB-KW"/>
</dbReference>
<evidence type="ECO:0000313" key="4">
    <source>
        <dbReference type="EMBL" id="RJG00969.1"/>
    </source>
</evidence>
<sequence length="360" mass="40463">METPTQMAKTQGSTNRSEAKPVLSRVFDEHPVIRDRARLPTPPVKAVFDVIERTIYQRDPGSSFIAHPRFGKTFAIQVLTKQVCATFPQVPVIIISAKGHARFSEVAFYTEILENCKHSFSGVGKVSARRSRLINYLWTLSQARNSDRIVLFIDEAQNWAEAEFSCLRDLSNDLALNDVRVIALLFGQTELASIRTVLLQSKRTDLIGRFMMQQFEFKGLTSLSDLVETMECYDDVEMSEYPEGSGICYSEYFLPAAFQGGWRLSKEAGRLWAQFEHAAREHGGLKQVGMHWVAACIRSFFVTHIGVDHTGLTGTDADWRQAVAASCFALSLGVTYDADLQLPVNASIFREARPNDYRST</sequence>
<feature type="domain" description="ORC1/DEAH AAA+ ATPase" evidence="2">
    <location>
        <begin position="65"/>
        <end position="193"/>
    </location>
</feature>
<accession>A0A3A3FWR3</accession>
<reference evidence="3" key="2">
    <citation type="submission" date="2018-09" db="EMBL/GenBank/DDBJ databases">
        <authorList>
            <person name="Parvin R."/>
            <person name="Begum J.A."/>
            <person name="Chowdhury E.H."/>
            <person name="Islam M.R."/>
            <person name="Harder T."/>
        </authorList>
    </citation>
    <scope>NUCLEOTIDE SEQUENCE</scope>
    <source>
        <strain evidence="3">K1S02-23</strain>
    </source>
</reference>
<proteinExistence type="predicted"/>
<evidence type="ECO:0000313" key="5">
    <source>
        <dbReference type="Proteomes" id="UP000266327"/>
    </source>
</evidence>
<keyword evidence="5" id="KW-1185">Reference proteome</keyword>
<dbReference type="EMBL" id="QYUQ01000002">
    <property type="protein sequence ID" value="RJG00969.1"/>
    <property type="molecule type" value="Genomic_DNA"/>
</dbReference>
<feature type="compositionally biased region" description="Polar residues" evidence="1">
    <location>
        <begin position="1"/>
        <end position="16"/>
    </location>
</feature>
<dbReference type="AlphaFoldDB" id="A0A3A3FWR3"/>
<keyword evidence="3" id="KW-0547">Nucleotide-binding</keyword>
<evidence type="ECO:0000256" key="1">
    <source>
        <dbReference type="SAM" id="MobiDB-lite"/>
    </source>
</evidence>
<evidence type="ECO:0000259" key="2">
    <source>
        <dbReference type="Pfam" id="PF13401"/>
    </source>
</evidence>
<dbReference type="Gene3D" id="3.40.50.300">
    <property type="entry name" value="P-loop containing nucleotide triphosphate hydrolases"/>
    <property type="match status" value="1"/>
</dbReference>
<name>A0A3A3FWR3_9BURK</name>
<dbReference type="Proteomes" id="UP000266327">
    <property type="component" value="Unassembled WGS sequence"/>
</dbReference>
<organism evidence="3 5">
    <name type="scientific">Noviherbaspirillum sedimenti</name>
    <dbReference type="NCBI Taxonomy" id="2320865"/>
    <lineage>
        <taxon>Bacteria</taxon>
        <taxon>Pseudomonadati</taxon>
        <taxon>Pseudomonadota</taxon>
        <taxon>Betaproteobacteria</taxon>
        <taxon>Burkholderiales</taxon>
        <taxon>Oxalobacteraceae</taxon>
        <taxon>Noviherbaspirillum</taxon>
    </lineage>
</organism>
<dbReference type="InterPro" id="IPR049945">
    <property type="entry name" value="AAA_22"/>
</dbReference>
<keyword evidence="3" id="KW-0067">ATP-binding</keyword>